<evidence type="ECO:0000313" key="1">
    <source>
        <dbReference type="EMBL" id="GBM95157.1"/>
    </source>
</evidence>
<keyword evidence="2" id="KW-1185">Reference proteome</keyword>
<organism evidence="1 2">
    <name type="scientific">Araneus ventricosus</name>
    <name type="common">Orbweaver spider</name>
    <name type="synonym">Epeira ventricosa</name>
    <dbReference type="NCBI Taxonomy" id="182803"/>
    <lineage>
        <taxon>Eukaryota</taxon>
        <taxon>Metazoa</taxon>
        <taxon>Ecdysozoa</taxon>
        <taxon>Arthropoda</taxon>
        <taxon>Chelicerata</taxon>
        <taxon>Arachnida</taxon>
        <taxon>Araneae</taxon>
        <taxon>Araneomorphae</taxon>
        <taxon>Entelegynae</taxon>
        <taxon>Araneoidea</taxon>
        <taxon>Araneidae</taxon>
        <taxon>Araneus</taxon>
    </lineage>
</organism>
<reference evidence="1 2" key="1">
    <citation type="journal article" date="2019" name="Sci. Rep.">
        <title>Orb-weaving spider Araneus ventricosus genome elucidates the spidroin gene catalogue.</title>
        <authorList>
            <person name="Kono N."/>
            <person name="Nakamura H."/>
            <person name="Ohtoshi R."/>
            <person name="Moran D.A.P."/>
            <person name="Shinohara A."/>
            <person name="Yoshida Y."/>
            <person name="Fujiwara M."/>
            <person name="Mori M."/>
            <person name="Tomita M."/>
            <person name="Arakawa K."/>
        </authorList>
    </citation>
    <scope>NUCLEOTIDE SEQUENCE [LARGE SCALE GENOMIC DNA]</scope>
</reference>
<dbReference type="Proteomes" id="UP000499080">
    <property type="component" value="Unassembled WGS sequence"/>
</dbReference>
<sequence>IYTLSGIARLFGRERRNEMTVPENSGLAILKGTQAPIPFAPLTTPLGSTHTLWNGTVCEHPTQMAVPEKSGVERVNGT</sequence>
<dbReference type="EMBL" id="BGPR01112456">
    <property type="protein sequence ID" value="GBM95157.1"/>
    <property type="molecule type" value="Genomic_DNA"/>
</dbReference>
<feature type="non-terminal residue" evidence="1">
    <location>
        <position position="1"/>
    </location>
</feature>
<name>A0A4Y2JZ83_ARAVE</name>
<proteinExistence type="predicted"/>
<evidence type="ECO:0000313" key="2">
    <source>
        <dbReference type="Proteomes" id="UP000499080"/>
    </source>
</evidence>
<dbReference type="AlphaFoldDB" id="A0A4Y2JZ83"/>
<gene>
    <name evidence="1" type="ORF">AVEN_213216_1</name>
</gene>
<protein>
    <submittedName>
        <fullName evidence="1">Uncharacterized protein</fullName>
    </submittedName>
</protein>
<accession>A0A4Y2JZ83</accession>
<comment type="caution">
    <text evidence="1">The sequence shown here is derived from an EMBL/GenBank/DDBJ whole genome shotgun (WGS) entry which is preliminary data.</text>
</comment>